<dbReference type="EMBL" id="LQBP01000006">
    <property type="protein sequence ID" value="KUJ78691.1"/>
    <property type="molecule type" value="Genomic_DNA"/>
</dbReference>
<keyword evidence="3" id="KW-1185">Reference proteome</keyword>
<accession>A0A0X3TUG7</accession>
<feature type="domain" description="AB hydrolase-1" evidence="1">
    <location>
        <begin position="22"/>
        <end position="158"/>
    </location>
</feature>
<gene>
    <name evidence="2" type="ORF">AVO44_13415</name>
</gene>
<sequence>MAFFTTSDDRRLFYSDTGAGTPLLCLAGLTRCSRDFSFLAPHVTDLRMITMDYRGRGQSDRDPDFMNYNIFRESHDVIELLDHLGVERVVVLGTSRGGLIAMALAASHPERLSAVILNDVGPVIEPVGIAKIMDYVGKQPASSTYDEAAKALQHGMAQHFPGVSLERWRQQAEIQYEQTETGLVLRYDPALRTALLDQAAAGAMPDMWMFFDALRDIPTGVIRGANSDVLGKNTLDEMHRRHPGLISADIPDRGHVPFLDEPQSLDLIRKVIGKL</sequence>
<dbReference type="GO" id="GO:0016787">
    <property type="term" value="F:hydrolase activity"/>
    <property type="evidence" value="ECO:0007669"/>
    <property type="project" value="UniProtKB-KW"/>
</dbReference>
<dbReference type="Gene3D" id="3.40.50.1820">
    <property type="entry name" value="alpha/beta hydrolase"/>
    <property type="match status" value="1"/>
</dbReference>
<dbReference type="PRINTS" id="PR00111">
    <property type="entry name" value="ABHYDROLASE"/>
</dbReference>
<reference evidence="3" key="1">
    <citation type="submission" date="2015-12" db="EMBL/GenBank/DDBJ databases">
        <authorList>
            <person name="Zhang G."/>
            <person name="Stingl U."/>
        </authorList>
    </citation>
    <scope>NUCLEOTIDE SEQUENCE [LARGE SCALE GENOMIC DNA]</scope>
    <source>
        <strain evidence="3">ZGT108</strain>
    </source>
</reference>
<dbReference type="Pfam" id="PF00561">
    <property type="entry name" value="Abhydrolase_1"/>
    <property type="match status" value="1"/>
</dbReference>
<dbReference type="Proteomes" id="UP000053690">
    <property type="component" value="Unassembled WGS sequence"/>
</dbReference>
<dbReference type="InterPro" id="IPR029058">
    <property type="entry name" value="AB_hydrolase_fold"/>
</dbReference>
<evidence type="ECO:0000313" key="2">
    <source>
        <dbReference type="EMBL" id="KUJ78691.1"/>
    </source>
</evidence>
<evidence type="ECO:0000259" key="1">
    <source>
        <dbReference type="Pfam" id="PF00561"/>
    </source>
</evidence>
<dbReference type="AlphaFoldDB" id="A0A0X3TUG7"/>
<evidence type="ECO:0000313" key="3">
    <source>
        <dbReference type="Proteomes" id="UP000053690"/>
    </source>
</evidence>
<dbReference type="PANTHER" id="PTHR43798:SF33">
    <property type="entry name" value="HYDROLASE, PUTATIVE (AFU_ORTHOLOGUE AFUA_2G14860)-RELATED"/>
    <property type="match status" value="1"/>
</dbReference>
<dbReference type="InterPro" id="IPR050266">
    <property type="entry name" value="AB_hydrolase_sf"/>
</dbReference>
<dbReference type="RefSeq" id="WP_068337780.1">
    <property type="nucleotide sequence ID" value="NZ_LQBP01000006.1"/>
</dbReference>
<dbReference type="InterPro" id="IPR000073">
    <property type="entry name" value="AB_hydrolase_1"/>
</dbReference>
<dbReference type="GO" id="GO:0016020">
    <property type="term" value="C:membrane"/>
    <property type="evidence" value="ECO:0007669"/>
    <property type="project" value="TreeGrafter"/>
</dbReference>
<protein>
    <submittedName>
        <fullName evidence="2">Hydrolase</fullName>
    </submittedName>
</protein>
<dbReference type="PANTHER" id="PTHR43798">
    <property type="entry name" value="MONOACYLGLYCEROL LIPASE"/>
    <property type="match status" value="1"/>
</dbReference>
<proteinExistence type="predicted"/>
<dbReference type="STRING" id="1685378.AVO44_13415"/>
<organism evidence="2 3">
    <name type="scientific">Ruegeria profundi</name>
    <dbReference type="NCBI Taxonomy" id="1685378"/>
    <lineage>
        <taxon>Bacteria</taxon>
        <taxon>Pseudomonadati</taxon>
        <taxon>Pseudomonadota</taxon>
        <taxon>Alphaproteobacteria</taxon>
        <taxon>Rhodobacterales</taxon>
        <taxon>Roseobacteraceae</taxon>
        <taxon>Ruegeria</taxon>
    </lineage>
</organism>
<dbReference type="OrthoDB" id="9791366at2"/>
<dbReference type="SUPFAM" id="SSF53474">
    <property type="entry name" value="alpha/beta-Hydrolases"/>
    <property type="match status" value="1"/>
</dbReference>
<name>A0A0X3TUG7_9RHOB</name>
<keyword evidence="2" id="KW-0378">Hydrolase</keyword>
<comment type="caution">
    <text evidence="2">The sequence shown here is derived from an EMBL/GenBank/DDBJ whole genome shotgun (WGS) entry which is preliminary data.</text>
</comment>